<dbReference type="AlphaFoldDB" id="A0A2M3ZSB7"/>
<organism evidence="1">
    <name type="scientific">Anopheles braziliensis</name>
    <dbReference type="NCBI Taxonomy" id="58242"/>
    <lineage>
        <taxon>Eukaryota</taxon>
        <taxon>Metazoa</taxon>
        <taxon>Ecdysozoa</taxon>
        <taxon>Arthropoda</taxon>
        <taxon>Hexapoda</taxon>
        <taxon>Insecta</taxon>
        <taxon>Pterygota</taxon>
        <taxon>Neoptera</taxon>
        <taxon>Endopterygota</taxon>
        <taxon>Diptera</taxon>
        <taxon>Nematocera</taxon>
        <taxon>Culicoidea</taxon>
        <taxon>Culicidae</taxon>
        <taxon>Anophelinae</taxon>
        <taxon>Anopheles</taxon>
    </lineage>
</organism>
<proteinExistence type="predicted"/>
<dbReference type="EMBL" id="GGFM01010713">
    <property type="protein sequence ID" value="MBW31464.1"/>
    <property type="molecule type" value="Transcribed_RNA"/>
</dbReference>
<sequence length="72" mass="7708">MHTDLTPPVVACFSLLNSVNAETRKIELYEPACGAVYLVAMMCSLCAKALKVLLTSPESNSSPQQETSSTLC</sequence>
<reference evidence="1" key="1">
    <citation type="submission" date="2018-01" db="EMBL/GenBank/DDBJ databases">
        <title>An insight into the sialome of Amazonian anophelines.</title>
        <authorList>
            <person name="Ribeiro J.M."/>
            <person name="Scarpassa V."/>
            <person name="Calvo E."/>
        </authorList>
    </citation>
    <scope>NUCLEOTIDE SEQUENCE</scope>
    <source>
        <tissue evidence="1">Salivary glands</tissue>
    </source>
</reference>
<evidence type="ECO:0000313" key="1">
    <source>
        <dbReference type="EMBL" id="MBW31464.1"/>
    </source>
</evidence>
<name>A0A2M3ZSB7_9DIPT</name>
<accession>A0A2M3ZSB7</accession>
<protein>
    <submittedName>
        <fullName evidence="1">Putative secreted peptide</fullName>
    </submittedName>
</protein>